<comment type="caution">
    <text evidence="1">The sequence shown here is derived from an EMBL/GenBank/DDBJ whole genome shotgun (WGS) entry which is preliminary data.</text>
</comment>
<sequence length="289" mass="30794">MSGFKNFAVCGTGNIGSFIADHLLDLKEAGKIENLTILTRVSSHARAAEKYASTGAAVIGVDYSDRTELKLALSGTDVVISTVTGFVLQVQATIAEAAKDAGVHLFVPSEFGPPPQEGEASVLAVKAHLHAKFAEIGLPCLFVYTGIFSDLAWFPGAGGLDIASGKLAIGGDGNQNMSWTARADVARFLGYALTQLPVQRLRNQELRLEGDLKSFNQIFSEYEGKTGKKLEVTHLSIDELNARIQANPKDIAAMLLKSFALGGGLVGTPDNDLYPQWNPTPVLTFTSVL</sequence>
<dbReference type="Proteomes" id="UP000814033">
    <property type="component" value="Unassembled WGS sequence"/>
</dbReference>
<evidence type="ECO:0000313" key="1">
    <source>
        <dbReference type="EMBL" id="KAI0049524.1"/>
    </source>
</evidence>
<organism evidence="1 2">
    <name type="scientific">Auriscalpium vulgare</name>
    <dbReference type="NCBI Taxonomy" id="40419"/>
    <lineage>
        <taxon>Eukaryota</taxon>
        <taxon>Fungi</taxon>
        <taxon>Dikarya</taxon>
        <taxon>Basidiomycota</taxon>
        <taxon>Agaricomycotina</taxon>
        <taxon>Agaricomycetes</taxon>
        <taxon>Russulales</taxon>
        <taxon>Auriscalpiaceae</taxon>
        <taxon>Auriscalpium</taxon>
    </lineage>
</organism>
<reference evidence="1" key="2">
    <citation type="journal article" date="2022" name="New Phytol.">
        <title>Evolutionary transition to the ectomycorrhizal habit in the genomes of a hyperdiverse lineage of mushroom-forming fungi.</title>
        <authorList>
            <person name="Looney B."/>
            <person name="Miyauchi S."/>
            <person name="Morin E."/>
            <person name="Drula E."/>
            <person name="Courty P.E."/>
            <person name="Kohler A."/>
            <person name="Kuo A."/>
            <person name="LaButti K."/>
            <person name="Pangilinan J."/>
            <person name="Lipzen A."/>
            <person name="Riley R."/>
            <person name="Andreopoulos W."/>
            <person name="He G."/>
            <person name="Johnson J."/>
            <person name="Nolan M."/>
            <person name="Tritt A."/>
            <person name="Barry K.W."/>
            <person name="Grigoriev I.V."/>
            <person name="Nagy L.G."/>
            <person name="Hibbett D."/>
            <person name="Henrissat B."/>
            <person name="Matheny P.B."/>
            <person name="Labbe J."/>
            <person name="Martin F.M."/>
        </authorList>
    </citation>
    <scope>NUCLEOTIDE SEQUENCE</scope>
    <source>
        <strain evidence="1">FP105234-sp</strain>
    </source>
</reference>
<name>A0ACB8RZ19_9AGAM</name>
<protein>
    <submittedName>
        <fullName evidence="1">NAD-P-binding protein</fullName>
    </submittedName>
</protein>
<reference evidence="1" key="1">
    <citation type="submission" date="2021-02" db="EMBL/GenBank/DDBJ databases">
        <authorList>
            <consortium name="DOE Joint Genome Institute"/>
            <person name="Ahrendt S."/>
            <person name="Looney B.P."/>
            <person name="Miyauchi S."/>
            <person name="Morin E."/>
            <person name="Drula E."/>
            <person name="Courty P.E."/>
            <person name="Chicoki N."/>
            <person name="Fauchery L."/>
            <person name="Kohler A."/>
            <person name="Kuo A."/>
            <person name="Labutti K."/>
            <person name="Pangilinan J."/>
            <person name="Lipzen A."/>
            <person name="Riley R."/>
            <person name="Andreopoulos W."/>
            <person name="He G."/>
            <person name="Johnson J."/>
            <person name="Barry K.W."/>
            <person name="Grigoriev I.V."/>
            <person name="Nagy L."/>
            <person name="Hibbett D."/>
            <person name="Henrissat B."/>
            <person name="Matheny P.B."/>
            <person name="Labbe J."/>
            <person name="Martin F."/>
        </authorList>
    </citation>
    <scope>NUCLEOTIDE SEQUENCE</scope>
    <source>
        <strain evidence="1">FP105234-sp</strain>
    </source>
</reference>
<proteinExistence type="predicted"/>
<accession>A0ACB8RZ19</accession>
<dbReference type="EMBL" id="MU275872">
    <property type="protein sequence ID" value="KAI0049524.1"/>
    <property type="molecule type" value="Genomic_DNA"/>
</dbReference>
<evidence type="ECO:0000313" key="2">
    <source>
        <dbReference type="Proteomes" id="UP000814033"/>
    </source>
</evidence>
<keyword evidence="2" id="KW-1185">Reference proteome</keyword>
<gene>
    <name evidence="1" type="ORF">FA95DRAFT_1556827</name>
</gene>